<feature type="compositionally biased region" description="Low complexity" evidence="1">
    <location>
        <begin position="362"/>
        <end position="379"/>
    </location>
</feature>
<feature type="compositionally biased region" description="Polar residues" evidence="1">
    <location>
        <begin position="192"/>
        <end position="214"/>
    </location>
</feature>
<name>A0A6Q2ZLT8_ESOLU</name>
<feature type="region of interest" description="Disordered" evidence="1">
    <location>
        <begin position="360"/>
        <end position="379"/>
    </location>
</feature>
<feature type="region of interest" description="Disordered" evidence="1">
    <location>
        <begin position="184"/>
        <end position="295"/>
    </location>
</feature>
<dbReference type="InParanoid" id="A0A6Q2ZLT8"/>
<dbReference type="OMA" id="WEHLHQA"/>
<evidence type="ECO:0000256" key="1">
    <source>
        <dbReference type="SAM" id="MobiDB-lite"/>
    </source>
</evidence>
<dbReference type="GO" id="GO:0045892">
    <property type="term" value="P:negative regulation of DNA-templated transcription"/>
    <property type="evidence" value="ECO:0007669"/>
    <property type="project" value="InterPro"/>
</dbReference>
<feature type="region of interest" description="Disordered" evidence="1">
    <location>
        <begin position="99"/>
        <end position="135"/>
    </location>
</feature>
<evidence type="ECO:0000313" key="3">
    <source>
        <dbReference type="Proteomes" id="UP000265140"/>
    </source>
</evidence>
<dbReference type="Pfam" id="PF15800">
    <property type="entry name" value="CiPC"/>
    <property type="match status" value="2"/>
</dbReference>
<dbReference type="PANTHER" id="PTHR34648:SF7">
    <property type="entry name" value="SI:CH211-132B12.7"/>
    <property type="match status" value="1"/>
</dbReference>
<dbReference type="GeneTree" id="ENSGT00920000150321"/>
<organism evidence="2 3">
    <name type="scientific">Esox lucius</name>
    <name type="common">Northern pike</name>
    <dbReference type="NCBI Taxonomy" id="8010"/>
    <lineage>
        <taxon>Eukaryota</taxon>
        <taxon>Metazoa</taxon>
        <taxon>Chordata</taxon>
        <taxon>Craniata</taxon>
        <taxon>Vertebrata</taxon>
        <taxon>Euteleostomi</taxon>
        <taxon>Actinopterygii</taxon>
        <taxon>Neopterygii</taxon>
        <taxon>Teleostei</taxon>
        <taxon>Protacanthopterygii</taxon>
        <taxon>Esociformes</taxon>
        <taxon>Esocidae</taxon>
        <taxon>Esox</taxon>
    </lineage>
</organism>
<dbReference type="InterPro" id="IPR031602">
    <property type="entry name" value="CIPC"/>
</dbReference>
<feature type="compositionally biased region" description="Polar residues" evidence="1">
    <location>
        <begin position="99"/>
        <end position="115"/>
    </location>
</feature>
<protein>
    <submittedName>
        <fullName evidence="2">Uncharacterized protein</fullName>
    </submittedName>
</protein>
<dbReference type="Proteomes" id="UP000265140">
    <property type="component" value="Chromosome 1"/>
</dbReference>
<sequence>MQNYLLSMPKEHACMSRREPCESGKNAKDRSNTASNIASNIASNTPSNTASNTATLLVSMITADTESDGRAFCSSSEKDSGYSDNNSCTDWLHADGEDQCSSVSEARGSEGSQAQVRPEQTPPHRNQIPIPTLKPGGPDLTPIVIIKNIVLKQPLVVKNISDSQVDNPARKTKSRTYMPILRSYPRIAPHPSQKTPLNPQVKRTGSEDQNQSKRMCTEKDTVSSTTNSLIPTRQYAHKQPDPKRSLSQWQCPASPPSPRSRFPSGTSPVCVSSADTSTTISSRSGGSSSLNADRSSCRHVPGLSLSVSAHNRRFLNTLAILSHSGLLEITLRMRDLLHQNNATDRDIAQLRQHTELLCQASNNHNNPKNNQNDYSPYDNNNINDNNPIANTVWERLHQTMALSGCYPGLNNLRVEDNTHYCPEQGVGWNTSFKRDPVDPNIFSQNHKGMESLSPPSPILAPMSDLLPQEFPISHSQLAVHTSLYHSE</sequence>
<feature type="compositionally biased region" description="Low complexity" evidence="1">
    <location>
        <begin position="276"/>
        <end position="289"/>
    </location>
</feature>
<dbReference type="GO" id="GO:0005634">
    <property type="term" value="C:nucleus"/>
    <property type="evidence" value="ECO:0007669"/>
    <property type="project" value="TreeGrafter"/>
</dbReference>
<dbReference type="GO" id="GO:0042754">
    <property type="term" value="P:negative regulation of circadian rhythm"/>
    <property type="evidence" value="ECO:0007669"/>
    <property type="project" value="InterPro"/>
</dbReference>
<dbReference type="PANTHER" id="PTHR34648">
    <property type="entry name" value="CLOCK-INTERACTING PACEMAKER"/>
    <property type="match status" value="1"/>
</dbReference>
<accession>A0A6Q2ZLT8</accession>
<feature type="compositionally biased region" description="Low complexity" evidence="1">
    <location>
        <begin position="259"/>
        <end position="268"/>
    </location>
</feature>
<reference evidence="2" key="3">
    <citation type="submission" date="2025-08" db="UniProtKB">
        <authorList>
            <consortium name="Ensembl"/>
        </authorList>
    </citation>
    <scope>IDENTIFICATION</scope>
</reference>
<reference evidence="2" key="4">
    <citation type="submission" date="2025-09" db="UniProtKB">
        <authorList>
            <consortium name="Ensembl"/>
        </authorList>
    </citation>
    <scope>IDENTIFICATION</scope>
</reference>
<reference evidence="3" key="1">
    <citation type="journal article" date="2014" name="PLoS ONE">
        <title>The genome and linkage map of the northern pike (Esox lucius): conserved synteny revealed between the salmonid sister group and the Neoteleostei.</title>
        <authorList>
            <person name="Rondeau E.B."/>
            <person name="Minkley D.R."/>
            <person name="Leong J.S."/>
            <person name="Messmer A.M."/>
            <person name="Jantzen J.R."/>
            <person name="von Schalburg K.R."/>
            <person name="Lemon C."/>
            <person name="Bird N.H."/>
            <person name="Koop B.F."/>
        </authorList>
    </citation>
    <scope>NUCLEOTIDE SEQUENCE</scope>
</reference>
<reference evidence="2" key="2">
    <citation type="submission" date="2020-02" db="EMBL/GenBank/DDBJ databases">
        <title>Esox lucius (northern pike) genome, fEsoLuc1, primary haplotype.</title>
        <authorList>
            <person name="Myers G."/>
            <person name="Karagic N."/>
            <person name="Meyer A."/>
            <person name="Pippel M."/>
            <person name="Reichard M."/>
            <person name="Winkler S."/>
            <person name="Tracey A."/>
            <person name="Sims Y."/>
            <person name="Howe K."/>
            <person name="Rhie A."/>
            <person name="Formenti G."/>
            <person name="Durbin R."/>
            <person name="Fedrigo O."/>
            <person name="Jarvis E.D."/>
        </authorList>
    </citation>
    <scope>NUCLEOTIDE SEQUENCE [LARGE SCALE GENOMIC DNA]</scope>
</reference>
<dbReference type="Ensembl" id="ENSELUT00000086466.2">
    <property type="protein sequence ID" value="ENSELUP00000078903.2"/>
    <property type="gene ID" value="ENSELUG00000013093.3"/>
</dbReference>
<keyword evidence="3" id="KW-1185">Reference proteome</keyword>
<dbReference type="Bgee" id="ENSELUG00000013093">
    <property type="expression patterns" value="Expressed in brain and 14 other cell types or tissues"/>
</dbReference>
<proteinExistence type="predicted"/>
<feature type="compositionally biased region" description="Polar residues" evidence="1">
    <location>
        <begin position="222"/>
        <end position="231"/>
    </location>
</feature>
<evidence type="ECO:0000313" key="2">
    <source>
        <dbReference type="Ensembl" id="ENSELUP00000078903.2"/>
    </source>
</evidence>
<dbReference type="AlphaFoldDB" id="A0A6Q2ZLT8"/>